<dbReference type="InterPro" id="IPR003890">
    <property type="entry name" value="MIF4G-like_typ-3"/>
</dbReference>
<feature type="region of interest" description="Disordered" evidence="1">
    <location>
        <begin position="1"/>
        <end position="24"/>
    </location>
</feature>
<reference evidence="3" key="2">
    <citation type="submission" date="2025-05" db="UniProtKB">
        <authorList>
            <consortium name="EnsemblMetazoa"/>
        </authorList>
    </citation>
    <scope>IDENTIFICATION</scope>
    <source>
        <strain evidence="3">Foshan</strain>
    </source>
</reference>
<dbReference type="SMART" id="SM00543">
    <property type="entry name" value="MIF4G"/>
    <property type="match status" value="1"/>
</dbReference>
<feature type="region of interest" description="Disordered" evidence="1">
    <location>
        <begin position="55"/>
        <end position="77"/>
    </location>
</feature>
<dbReference type="InterPro" id="IPR016024">
    <property type="entry name" value="ARM-type_fold"/>
</dbReference>
<dbReference type="GeneID" id="115256578"/>
<evidence type="ECO:0000256" key="1">
    <source>
        <dbReference type="SAM" id="MobiDB-lite"/>
    </source>
</evidence>
<evidence type="ECO:0000313" key="4">
    <source>
        <dbReference type="Proteomes" id="UP000069940"/>
    </source>
</evidence>
<dbReference type="SUPFAM" id="SSF48371">
    <property type="entry name" value="ARM repeat"/>
    <property type="match status" value="2"/>
</dbReference>
<organism evidence="3 4">
    <name type="scientific">Aedes albopictus</name>
    <name type="common">Asian tiger mosquito</name>
    <name type="synonym">Stegomyia albopicta</name>
    <dbReference type="NCBI Taxonomy" id="7160"/>
    <lineage>
        <taxon>Eukaryota</taxon>
        <taxon>Metazoa</taxon>
        <taxon>Ecdysozoa</taxon>
        <taxon>Arthropoda</taxon>
        <taxon>Hexapoda</taxon>
        <taxon>Insecta</taxon>
        <taxon>Pterygota</taxon>
        <taxon>Neoptera</taxon>
        <taxon>Endopterygota</taxon>
        <taxon>Diptera</taxon>
        <taxon>Nematocera</taxon>
        <taxon>Culicoidea</taxon>
        <taxon>Culicidae</taxon>
        <taxon>Culicinae</taxon>
        <taxon>Aedini</taxon>
        <taxon>Aedes</taxon>
        <taxon>Stegomyia</taxon>
    </lineage>
</organism>
<feature type="domain" description="MIF4G" evidence="2">
    <location>
        <begin position="102"/>
        <end position="321"/>
    </location>
</feature>
<feature type="compositionally biased region" description="Polar residues" evidence="1">
    <location>
        <begin position="15"/>
        <end position="24"/>
    </location>
</feature>
<keyword evidence="4" id="KW-1185">Reference proteome</keyword>
<dbReference type="EnsemblMetazoa" id="AALFPA23_001922.R1431">
    <property type="protein sequence ID" value="AALFPA23_001922.P1431"/>
    <property type="gene ID" value="AALFPA23_001922"/>
</dbReference>
<sequence>MVVGHRRKDEETAVQEASASGRNTNRVVQIRCGANGDRDYFEADATTNWTLRRAGAAVRQEDKGAPEDRENSPGESTIKWLPSHLEQSDSLDTAQRDTQILFRKFRSVLNKLTLDNLFRLVDQVKSLVIDTDERLDGCVELLFQKAISEPMFAEAYARMCKEIGTIVVANDASKKRSSSFKSRLVNKCQDNFERRQGPNKESFDDLKTQCEQTRQEVRRRYVGTVRIIGELYKTDQLTNSIMKSCIMQLLETESKDCSEEDLECLCVLLTTIGRKMEVDNGQNLGPYFEKLHDIFHNEEKYRLSRKIRFAIQDVMELRQIGWTTKQHSQDQRAAEPTRDYRGTVQRGSGRWINSGGRVYGRDNRAQSWRSGNRNPSVNLEQLLLNNIERDEVSRKTVAHYVAQMFKEKAIARVDYLQALKTVFEQADEFIIDIPELFKYLSIFYVRLLNMFYINLRDIQYVARSVLPKYGAAILSELLLKYQAVYGRGDTVKLWYESALKWTDFINMDNPEQVEQYLMDSGLGYLVDIVKFEQQFQSCLISAEKGMNDLHLN</sequence>
<dbReference type="Pfam" id="PF02854">
    <property type="entry name" value="MIF4G"/>
    <property type="match status" value="1"/>
</dbReference>
<reference evidence="4" key="1">
    <citation type="journal article" date="2015" name="Proc. Natl. Acad. Sci. U.S.A.">
        <title>Genome sequence of the Asian Tiger mosquito, Aedes albopictus, reveals insights into its biology, genetics, and evolution.</title>
        <authorList>
            <person name="Chen X.G."/>
            <person name="Jiang X."/>
            <person name="Gu J."/>
            <person name="Xu M."/>
            <person name="Wu Y."/>
            <person name="Deng Y."/>
            <person name="Zhang C."/>
            <person name="Bonizzoni M."/>
            <person name="Dermauw W."/>
            <person name="Vontas J."/>
            <person name="Armbruster P."/>
            <person name="Huang X."/>
            <person name="Yang Y."/>
            <person name="Zhang H."/>
            <person name="He W."/>
            <person name="Peng H."/>
            <person name="Liu Y."/>
            <person name="Wu K."/>
            <person name="Chen J."/>
            <person name="Lirakis M."/>
            <person name="Topalis P."/>
            <person name="Van Leeuwen T."/>
            <person name="Hall A.B."/>
            <person name="Jiang X."/>
            <person name="Thorpe C."/>
            <person name="Mueller R.L."/>
            <person name="Sun C."/>
            <person name="Waterhouse R.M."/>
            <person name="Yan G."/>
            <person name="Tu Z.J."/>
            <person name="Fang X."/>
            <person name="James A.A."/>
        </authorList>
    </citation>
    <scope>NUCLEOTIDE SEQUENCE [LARGE SCALE GENOMIC DNA]</scope>
    <source>
        <strain evidence="4">Foshan</strain>
    </source>
</reference>
<evidence type="ECO:0000259" key="2">
    <source>
        <dbReference type="SMART" id="SM00543"/>
    </source>
</evidence>
<dbReference type="PANTHER" id="PTHR23253:SF78">
    <property type="entry name" value="EUKARYOTIC TRANSLATION INITIATION FACTOR 4G1, ISOFORM B-RELATED"/>
    <property type="match status" value="1"/>
</dbReference>
<protein>
    <recommendedName>
        <fullName evidence="2">MIF4G domain-containing protein</fullName>
    </recommendedName>
</protein>
<proteinExistence type="predicted"/>
<evidence type="ECO:0000313" key="3">
    <source>
        <dbReference type="EnsemblMetazoa" id="AALFPA23_001922.P1431"/>
    </source>
</evidence>
<dbReference type="RefSeq" id="XP_062710795.1">
    <property type="nucleotide sequence ID" value="XM_062854811.1"/>
</dbReference>
<name>A0ABM1XQL4_AEDAL</name>
<feature type="compositionally biased region" description="Basic and acidic residues" evidence="1">
    <location>
        <begin position="59"/>
        <end position="72"/>
    </location>
</feature>
<accession>A0ABM1XQL4</accession>
<dbReference type="Proteomes" id="UP000069940">
    <property type="component" value="Unassembled WGS sequence"/>
</dbReference>
<dbReference type="Gene3D" id="1.25.40.180">
    <property type="match status" value="2"/>
</dbReference>
<dbReference type="PANTHER" id="PTHR23253">
    <property type="entry name" value="EUKARYOTIC TRANSLATION INITIATION FACTOR 4 GAMMA"/>
    <property type="match status" value="1"/>
</dbReference>